<feature type="transmembrane region" description="Helical" evidence="1">
    <location>
        <begin position="50"/>
        <end position="75"/>
    </location>
</feature>
<keyword evidence="1" id="KW-0472">Membrane</keyword>
<keyword evidence="3" id="KW-1185">Reference proteome</keyword>
<protein>
    <submittedName>
        <fullName evidence="2">Uncharacterized protein</fullName>
    </submittedName>
</protein>
<evidence type="ECO:0000313" key="3">
    <source>
        <dbReference type="Proteomes" id="UP000037688"/>
    </source>
</evidence>
<name>A0A0N0UIP7_9BACL</name>
<dbReference type="OrthoDB" id="2678045at2"/>
<dbReference type="Proteomes" id="UP000037688">
    <property type="component" value="Unassembled WGS sequence"/>
</dbReference>
<gene>
    <name evidence="2" type="ORF">AMS66_00350</name>
</gene>
<keyword evidence="1" id="KW-0812">Transmembrane</keyword>
<dbReference type="PATRIC" id="fig|1705561.3.peg.337"/>
<proteinExistence type="predicted"/>
<feature type="transmembrane region" description="Helical" evidence="1">
    <location>
        <begin position="135"/>
        <end position="153"/>
    </location>
</feature>
<evidence type="ECO:0000313" key="2">
    <source>
        <dbReference type="EMBL" id="KOY18504.1"/>
    </source>
</evidence>
<reference evidence="2 3" key="1">
    <citation type="submission" date="2015-08" db="EMBL/GenBank/DDBJ databases">
        <title>Draft genome sequence of cellulolytic and xylanolytic Paenibacillus sp. A59, isolated from a decaying forest soil from Patagonia, Argentina.</title>
        <authorList>
            <person name="Ghio S."/>
            <person name="Caceres A.M."/>
            <person name="Talia P."/>
            <person name="Grasso D."/>
            <person name="Campos E."/>
        </authorList>
    </citation>
    <scope>NUCLEOTIDE SEQUENCE [LARGE SCALE GENOMIC DNA]</scope>
    <source>
        <strain evidence="2 3">A59</strain>
    </source>
</reference>
<keyword evidence="1" id="KW-1133">Transmembrane helix</keyword>
<sequence>MIAEPENKATFYQYRLLKKKAIARSVIFSYLCLPVIMLLFNLLAFSWTGLFFFILAGPITLWIHYVIARTILLLVRTSYARRWRWNLKMPWFGYIPDQHFSYRMFVRVHLNMSWIGLCIITVCLIWSPLSFTLSLIFWHLWLLVPRLYVVFVLSRERKDGLIKLNEQDVSYYLQ</sequence>
<dbReference type="RefSeq" id="WP_053778946.1">
    <property type="nucleotide sequence ID" value="NZ_LITU01000004.1"/>
</dbReference>
<dbReference type="EMBL" id="LITU01000004">
    <property type="protein sequence ID" value="KOY18504.1"/>
    <property type="molecule type" value="Genomic_DNA"/>
</dbReference>
<organism evidence="2 3">
    <name type="scientific">Paenibacillus xylanivorans</name>
    <dbReference type="NCBI Taxonomy" id="1705561"/>
    <lineage>
        <taxon>Bacteria</taxon>
        <taxon>Bacillati</taxon>
        <taxon>Bacillota</taxon>
        <taxon>Bacilli</taxon>
        <taxon>Bacillales</taxon>
        <taxon>Paenibacillaceae</taxon>
        <taxon>Paenibacillus</taxon>
    </lineage>
</organism>
<feature type="transmembrane region" description="Helical" evidence="1">
    <location>
        <begin position="108"/>
        <end position="129"/>
    </location>
</feature>
<comment type="caution">
    <text evidence="2">The sequence shown here is derived from an EMBL/GenBank/DDBJ whole genome shotgun (WGS) entry which is preliminary data.</text>
</comment>
<feature type="transmembrane region" description="Helical" evidence="1">
    <location>
        <begin position="21"/>
        <end position="44"/>
    </location>
</feature>
<dbReference type="AlphaFoldDB" id="A0A0N0UIP7"/>
<evidence type="ECO:0000256" key="1">
    <source>
        <dbReference type="SAM" id="Phobius"/>
    </source>
</evidence>
<accession>A0A0N0UIP7</accession>